<comment type="subunit">
    <text evidence="11">Monomer.</text>
</comment>
<keyword evidence="9 11" id="KW-0472">Membrane</keyword>
<dbReference type="OrthoDB" id="9802377at2"/>
<keyword evidence="11" id="KW-1003">Cell membrane</keyword>
<keyword evidence="6 11" id="KW-0288">FMN</keyword>
<dbReference type="PANTHER" id="PTHR48109:SF4">
    <property type="entry name" value="DIHYDROOROTATE DEHYDROGENASE (QUINONE), MITOCHONDRIAL"/>
    <property type="match status" value="1"/>
</dbReference>
<comment type="similarity">
    <text evidence="4 11">Belongs to the dihydroorotate dehydrogenase family. Type 2 subfamily.</text>
</comment>
<feature type="binding site" evidence="11">
    <location>
        <position position="164"/>
    </location>
    <ligand>
        <name>FMN</name>
        <dbReference type="ChEBI" id="CHEBI:58210"/>
    </ligand>
</feature>
<dbReference type="GO" id="GO:0006207">
    <property type="term" value="P:'de novo' pyrimidine nucleobase biosynthetic process"/>
    <property type="evidence" value="ECO:0007669"/>
    <property type="project" value="UniProtKB-UniRule"/>
</dbReference>
<comment type="catalytic activity">
    <reaction evidence="10 11">
        <text>(S)-dihydroorotate + a quinone = orotate + a quinol</text>
        <dbReference type="Rhea" id="RHEA:30187"/>
        <dbReference type="ChEBI" id="CHEBI:24646"/>
        <dbReference type="ChEBI" id="CHEBI:30839"/>
        <dbReference type="ChEBI" id="CHEBI:30864"/>
        <dbReference type="ChEBI" id="CHEBI:132124"/>
        <dbReference type="EC" id="1.3.5.2"/>
    </reaction>
</comment>
<evidence type="ECO:0000256" key="8">
    <source>
        <dbReference type="ARBA" id="ARBA00023002"/>
    </source>
</evidence>
<comment type="cofactor">
    <cofactor evidence="11">
        <name>FMN</name>
        <dbReference type="ChEBI" id="CHEBI:58210"/>
    </cofactor>
    <text evidence="11">Binds 1 FMN per subunit.</text>
</comment>
<dbReference type="HAMAP" id="MF_00225">
    <property type="entry name" value="DHO_dh_type2"/>
    <property type="match status" value="1"/>
</dbReference>
<dbReference type="AlphaFoldDB" id="A0A2N9JG59"/>
<dbReference type="InterPro" id="IPR013785">
    <property type="entry name" value="Aldolase_TIM"/>
</dbReference>
<name>A0A2N9JG59_9ACTN</name>
<evidence type="ECO:0000256" key="2">
    <source>
        <dbReference type="ARBA" id="ARBA00004370"/>
    </source>
</evidence>
<dbReference type="EMBL" id="LT985188">
    <property type="protein sequence ID" value="SPD86475.1"/>
    <property type="molecule type" value="Genomic_DNA"/>
</dbReference>
<dbReference type="GO" id="GO:0044205">
    <property type="term" value="P:'de novo' UMP biosynthetic process"/>
    <property type="evidence" value="ECO:0007669"/>
    <property type="project" value="UniProtKB-UniRule"/>
</dbReference>
<evidence type="ECO:0000256" key="11">
    <source>
        <dbReference type="HAMAP-Rule" id="MF_00225"/>
    </source>
</evidence>
<keyword evidence="14" id="KW-1185">Reference proteome</keyword>
<proteinExistence type="inferred from homology"/>
<evidence type="ECO:0000256" key="3">
    <source>
        <dbReference type="ARBA" id="ARBA00005161"/>
    </source>
</evidence>
<feature type="binding site" evidence="11">
    <location>
        <position position="104"/>
    </location>
    <ligand>
        <name>FMN</name>
        <dbReference type="ChEBI" id="CHEBI:58210"/>
    </ligand>
</feature>
<keyword evidence="5 11" id="KW-0285">Flavoprotein</keyword>
<evidence type="ECO:0000256" key="6">
    <source>
        <dbReference type="ARBA" id="ARBA00022643"/>
    </source>
</evidence>
<dbReference type="Pfam" id="PF01180">
    <property type="entry name" value="DHO_dh"/>
    <property type="match status" value="1"/>
</dbReference>
<dbReference type="PROSITE" id="PS00911">
    <property type="entry name" value="DHODEHASE_1"/>
    <property type="match status" value="1"/>
</dbReference>
<dbReference type="SUPFAM" id="SSF51395">
    <property type="entry name" value="FMN-linked oxidoreductases"/>
    <property type="match status" value="1"/>
</dbReference>
<comment type="pathway">
    <text evidence="3 11">Pyrimidine metabolism; UMP biosynthesis via de novo pathway; orotate from (S)-dihydroorotate (quinone route): step 1/1.</text>
</comment>
<feature type="binding site" evidence="11">
    <location>
        <position position="84"/>
    </location>
    <ligand>
        <name>substrate</name>
    </ligand>
</feature>
<protein>
    <recommendedName>
        <fullName evidence="11">Dihydroorotate dehydrogenase (quinone)</fullName>
        <ecNumber evidence="11">1.3.5.2</ecNumber>
    </recommendedName>
    <alternativeName>
        <fullName evidence="11">DHOdehase</fullName>
        <shortName evidence="11">DHOD</shortName>
        <shortName evidence="11">DHODase</shortName>
    </alternativeName>
    <alternativeName>
        <fullName evidence="11">Dihydroorotate oxidase</fullName>
    </alternativeName>
</protein>
<evidence type="ECO:0000256" key="9">
    <source>
        <dbReference type="ARBA" id="ARBA00023136"/>
    </source>
</evidence>
<dbReference type="NCBIfam" id="TIGR01036">
    <property type="entry name" value="pyrD_sub2"/>
    <property type="match status" value="1"/>
</dbReference>
<feature type="binding site" evidence="11">
    <location>
        <begin position="336"/>
        <end position="337"/>
    </location>
    <ligand>
        <name>FMN</name>
        <dbReference type="ChEBI" id="CHEBI:58210"/>
    </ligand>
</feature>
<feature type="binding site" evidence="11">
    <location>
        <begin position="129"/>
        <end position="133"/>
    </location>
    <ligand>
        <name>substrate</name>
    </ligand>
</feature>
<evidence type="ECO:0000256" key="10">
    <source>
        <dbReference type="ARBA" id="ARBA00048639"/>
    </source>
</evidence>
<dbReference type="GO" id="GO:0005886">
    <property type="term" value="C:plasma membrane"/>
    <property type="evidence" value="ECO:0007669"/>
    <property type="project" value="UniProtKB-SubCell"/>
</dbReference>
<evidence type="ECO:0000256" key="5">
    <source>
        <dbReference type="ARBA" id="ARBA00022630"/>
    </source>
</evidence>
<feature type="binding site" evidence="11">
    <location>
        <position position="202"/>
    </location>
    <ligand>
        <name>substrate</name>
    </ligand>
</feature>
<feature type="domain" description="Dihydroorotate dehydrogenase catalytic" evidence="12">
    <location>
        <begin position="65"/>
        <end position="351"/>
    </location>
</feature>
<evidence type="ECO:0000313" key="13">
    <source>
        <dbReference type="EMBL" id="SPD86475.1"/>
    </source>
</evidence>
<dbReference type="InterPro" id="IPR050074">
    <property type="entry name" value="DHO_dehydrogenase"/>
</dbReference>
<comment type="function">
    <text evidence="1 11">Catalyzes the conversion of dihydroorotate to orotate with quinone as electron acceptor.</text>
</comment>
<dbReference type="NCBIfam" id="NF003652">
    <property type="entry name" value="PRK05286.2-5"/>
    <property type="match status" value="1"/>
</dbReference>
<gene>
    <name evidence="11 13" type="primary">pyrD</name>
    <name evidence="13" type="ORF">MPLG2_1439</name>
</gene>
<keyword evidence="7 11" id="KW-0665">Pyrimidine biosynthesis</keyword>
<feature type="binding site" evidence="11">
    <location>
        <begin position="264"/>
        <end position="265"/>
    </location>
    <ligand>
        <name>substrate</name>
    </ligand>
</feature>
<dbReference type="Proteomes" id="UP000238164">
    <property type="component" value="Chromosome 1"/>
</dbReference>
<dbReference type="InterPro" id="IPR001295">
    <property type="entry name" value="Dihydroorotate_DH_CS"/>
</dbReference>
<comment type="subcellular location">
    <subcellularLocation>
        <location evidence="11">Cell membrane</location>
        <topology evidence="11">Peripheral membrane protein</topology>
    </subcellularLocation>
    <subcellularLocation>
        <location evidence="2">Membrane</location>
    </subcellularLocation>
</comment>
<organism evidence="13 14">
    <name type="scientific">Micropruina glycogenica</name>
    <dbReference type="NCBI Taxonomy" id="75385"/>
    <lineage>
        <taxon>Bacteria</taxon>
        <taxon>Bacillati</taxon>
        <taxon>Actinomycetota</taxon>
        <taxon>Actinomycetes</taxon>
        <taxon>Propionibacteriales</taxon>
        <taxon>Nocardioidaceae</taxon>
        <taxon>Micropruina</taxon>
    </lineage>
</organism>
<dbReference type="PANTHER" id="PTHR48109">
    <property type="entry name" value="DIHYDROOROTATE DEHYDROGENASE (QUINONE), MITOCHONDRIAL-RELATED"/>
    <property type="match status" value="1"/>
</dbReference>
<dbReference type="RefSeq" id="WP_105185445.1">
    <property type="nucleotide sequence ID" value="NZ_BAAAGO010000033.1"/>
</dbReference>
<evidence type="ECO:0000259" key="12">
    <source>
        <dbReference type="Pfam" id="PF01180"/>
    </source>
</evidence>
<feature type="binding site" evidence="11">
    <location>
        <position position="235"/>
    </location>
    <ligand>
        <name>FMN</name>
        <dbReference type="ChEBI" id="CHEBI:58210"/>
    </ligand>
</feature>
<dbReference type="EC" id="1.3.5.2" evidence="11"/>
<evidence type="ECO:0000256" key="1">
    <source>
        <dbReference type="ARBA" id="ARBA00003125"/>
    </source>
</evidence>
<feature type="binding site" evidence="11">
    <location>
        <position position="288"/>
    </location>
    <ligand>
        <name>FMN</name>
        <dbReference type="ChEBI" id="CHEBI:58210"/>
    </ligand>
</feature>
<feature type="binding site" evidence="11">
    <location>
        <position position="315"/>
    </location>
    <ligand>
        <name>FMN</name>
        <dbReference type="ChEBI" id="CHEBI:58210"/>
    </ligand>
</feature>
<evidence type="ECO:0000256" key="4">
    <source>
        <dbReference type="ARBA" id="ARBA00005359"/>
    </source>
</evidence>
<accession>A0A2N9JG59</accession>
<reference evidence="13 14" key="1">
    <citation type="submission" date="2018-02" db="EMBL/GenBank/DDBJ databases">
        <authorList>
            <person name="Cohen D.B."/>
            <person name="Kent A.D."/>
        </authorList>
    </citation>
    <scope>NUCLEOTIDE SEQUENCE [LARGE SCALE GENOMIC DNA]</scope>
    <source>
        <strain evidence="13">1</strain>
    </source>
</reference>
<feature type="binding site" evidence="11">
    <location>
        <position position="197"/>
    </location>
    <ligand>
        <name>FMN</name>
        <dbReference type="ChEBI" id="CHEBI:58210"/>
    </ligand>
</feature>
<dbReference type="InterPro" id="IPR005720">
    <property type="entry name" value="Dihydroorotate_DH_cat"/>
</dbReference>
<dbReference type="GO" id="GO:0005737">
    <property type="term" value="C:cytoplasm"/>
    <property type="evidence" value="ECO:0007669"/>
    <property type="project" value="InterPro"/>
</dbReference>
<evidence type="ECO:0000313" key="14">
    <source>
        <dbReference type="Proteomes" id="UP000238164"/>
    </source>
</evidence>
<dbReference type="Gene3D" id="3.20.20.70">
    <property type="entry name" value="Aldolase class I"/>
    <property type="match status" value="1"/>
</dbReference>
<feature type="active site" description="Nucleophile" evidence="11">
    <location>
        <position position="200"/>
    </location>
</feature>
<sequence length="365" mass="37907">MSANPRLGLVDAGYRSIVRPVMFSSYRGDPEAIHERMIAGLARFSRSPLAIAAARSVAGSRGEPVTVAGIRFPGRVGVAAGLDKNGRAVLAWQALGFGFAELGTVTAQPQPGNDRPRVFRLTKSKALINRMGFNNAGAARLHHELSLLGVYRGNGGAGIPIGISIGKTKIVPVDEAVDDYLTSFALVAPHADYVAINVSSPNTPGLRGLQDGGALLALLKALVERAAGRLPLFVKIAPDLTEQQLDEVLAACLEAGVAGLIATNTTLARDGLDPAEQPLAAEAGGLSGAPLTLRAREVVGYLTGHTDLPVIASGGIMTPADAQAMFDLGAALVQLYTGFIYAGPALPARINAATRRGRVTEGDQR</sequence>
<feature type="binding site" evidence="11">
    <location>
        <position position="263"/>
    </location>
    <ligand>
        <name>FMN</name>
        <dbReference type="ChEBI" id="CHEBI:58210"/>
    </ligand>
</feature>
<dbReference type="InterPro" id="IPR005719">
    <property type="entry name" value="Dihydroorotate_DH_2"/>
</dbReference>
<evidence type="ECO:0000256" key="7">
    <source>
        <dbReference type="ARBA" id="ARBA00022975"/>
    </source>
</evidence>
<dbReference type="KEGG" id="mgg:MPLG2_1439"/>
<dbReference type="GO" id="GO:0106430">
    <property type="term" value="F:dihydroorotate dehydrogenase (quinone) activity"/>
    <property type="evidence" value="ECO:0007669"/>
    <property type="project" value="UniProtKB-EC"/>
</dbReference>
<dbReference type="CDD" id="cd04738">
    <property type="entry name" value="DHOD_2_like"/>
    <property type="match status" value="1"/>
</dbReference>
<feature type="binding site" evidence="11">
    <location>
        <position position="197"/>
    </location>
    <ligand>
        <name>substrate</name>
    </ligand>
</feature>
<keyword evidence="8 11" id="KW-0560">Oxidoreductase</keyword>
<dbReference type="UniPathway" id="UPA00070">
    <property type="reaction ID" value="UER00946"/>
</dbReference>
<feature type="binding site" evidence="11">
    <location>
        <begin position="80"/>
        <end position="84"/>
    </location>
    <ligand>
        <name>FMN</name>
        <dbReference type="ChEBI" id="CHEBI:58210"/>
    </ligand>
</feature>